<keyword evidence="1" id="KW-0812">Transmembrane</keyword>
<reference evidence="2" key="1">
    <citation type="submission" date="2019-09" db="EMBL/GenBank/DDBJ databases">
        <title>Characterisation of the sponge microbiome using genome-centric metagenomics.</title>
        <authorList>
            <person name="Engelberts J.P."/>
            <person name="Robbins S.J."/>
            <person name="De Goeij J.M."/>
            <person name="Aranda M."/>
            <person name="Bell S.C."/>
            <person name="Webster N.S."/>
        </authorList>
    </citation>
    <scope>NUCLEOTIDE SEQUENCE</scope>
    <source>
        <strain evidence="2">SB0675_bin_29</strain>
    </source>
</reference>
<accession>A0A6B1G5L1</accession>
<proteinExistence type="predicted"/>
<protein>
    <submittedName>
        <fullName evidence="2">Uncharacterized protein</fullName>
    </submittedName>
</protein>
<feature type="transmembrane region" description="Helical" evidence="1">
    <location>
        <begin position="53"/>
        <end position="76"/>
    </location>
</feature>
<keyword evidence="1" id="KW-1133">Transmembrane helix</keyword>
<dbReference type="EMBL" id="VYDA01000607">
    <property type="protein sequence ID" value="MYH63391.1"/>
    <property type="molecule type" value="Genomic_DNA"/>
</dbReference>
<organism evidence="2">
    <name type="scientific">Caldilineaceae bacterium SB0675_bin_29</name>
    <dbReference type="NCBI Taxonomy" id="2605266"/>
    <lineage>
        <taxon>Bacteria</taxon>
        <taxon>Bacillati</taxon>
        <taxon>Chloroflexota</taxon>
        <taxon>Caldilineae</taxon>
        <taxon>Caldilineales</taxon>
        <taxon>Caldilineaceae</taxon>
    </lineage>
</organism>
<evidence type="ECO:0000256" key="1">
    <source>
        <dbReference type="SAM" id="Phobius"/>
    </source>
</evidence>
<evidence type="ECO:0000313" key="2">
    <source>
        <dbReference type="EMBL" id="MYH63391.1"/>
    </source>
</evidence>
<sequence length="104" mass="11769">MARLEEAMMYQEPEMVYRSAQRQTMTSYAPPLFRRVDSDRRAPLGWWSTVGDLVGFTLLELLASPVLGIAVLVVAYSLDLFRIISDLCCQGANALNRKTRKAQE</sequence>
<dbReference type="AlphaFoldDB" id="A0A6B1G5L1"/>
<keyword evidence="1" id="KW-0472">Membrane</keyword>
<name>A0A6B1G5L1_9CHLR</name>
<comment type="caution">
    <text evidence="2">The sequence shown here is derived from an EMBL/GenBank/DDBJ whole genome shotgun (WGS) entry which is preliminary data.</text>
</comment>
<gene>
    <name evidence="2" type="ORF">F4148_17100</name>
</gene>